<proteinExistence type="predicted"/>
<dbReference type="PROSITE" id="PS50929">
    <property type="entry name" value="ABC_TM1F"/>
    <property type="match status" value="1"/>
</dbReference>
<dbReference type="InterPro" id="IPR036640">
    <property type="entry name" value="ABC1_TM_sf"/>
</dbReference>
<gene>
    <name evidence="7" type="ORF">GLP40_12330</name>
</gene>
<accession>A0A6I3KYC5</accession>
<dbReference type="Proteomes" id="UP000432464">
    <property type="component" value="Unassembled WGS sequence"/>
</dbReference>
<keyword evidence="8" id="KW-1185">Reference proteome</keyword>
<comment type="caution">
    <text evidence="7">The sequence shown here is derived from an EMBL/GenBank/DDBJ whole genome shotgun (WGS) entry which is preliminary data.</text>
</comment>
<name>A0A6I3KYC5_9NOCA</name>
<dbReference type="InterPro" id="IPR011527">
    <property type="entry name" value="ABC1_TM_dom"/>
</dbReference>
<evidence type="ECO:0000256" key="3">
    <source>
        <dbReference type="ARBA" id="ARBA00022989"/>
    </source>
</evidence>
<dbReference type="GO" id="GO:0140359">
    <property type="term" value="F:ABC-type transporter activity"/>
    <property type="evidence" value="ECO:0007669"/>
    <property type="project" value="InterPro"/>
</dbReference>
<dbReference type="Gene3D" id="1.20.1560.10">
    <property type="entry name" value="ABC transporter type 1, transmembrane domain"/>
    <property type="match status" value="1"/>
</dbReference>
<keyword evidence="4 5" id="KW-0472">Membrane</keyword>
<keyword evidence="2 5" id="KW-0812">Transmembrane</keyword>
<reference evidence="7 8" key="1">
    <citation type="submission" date="2019-11" db="EMBL/GenBank/DDBJ databases">
        <title>Nocardia sp. nov. CT2-14 isolated from soil.</title>
        <authorList>
            <person name="Kanchanasin P."/>
            <person name="Tanasupawat S."/>
            <person name="Yuki M."/>
            <person name="Kudo T."/>
        </authorList>
    </citation>
    <scope>NUCLEOTIDE SEQUENCE [LARGE SCALE GENOMIC DNA]</scope>
    <source>
        <strain evidence="7 8">CT2-14</strain>
    </source>
</reference>
<sequence>MIVVCAGALVSNLLTAALSMLVRHIVDTLTATADSVLPWVAALLTLGIVRFAAGYGRRVGASRLSLDVQHDLRRDLFAALLRLDGRQRAGLYTGQVVSRTITDVTLIQMFLQLLPLVAGSVVLLVASLALIPDGLWMPVPRQGFSTSRATTTPVGCCRRCRDRRWRRRIWSALSESGFTAPIDEDITCASRLR</sequence>
<feature type="transmembrane region" description="Helical" evidence="5">
    <location>
        <begin position="109"/>
        <end position="131"/>
    </location>
</feature>
<evidence type="ECO:0000256" key="4">
    <source>
        <dbReference type="ARBA" id="ARBA00023136"/>
    </source>
</evidence>
<dbReference type="RefSeq" id="WP_196054638.1">
    <property type="nucleotide sequence ID" value="NZ_WMBB01000005.1"/>
</dbReference>
<protein>
    <recommendedName>
        <fullName evidence="6">ABC transmembrane type-1 domain-containing protein</fullName>
    </recommendedName>
</protein>
<evidence type="ECO:0000313" key="8">
    <source>
        <dbReference type="Proteomes" id="UP000432464"/>
    </source>
</evidence>
<dbReference type="GO" id="GO:0005886">
    <property type="term" value="C:plasma membrane"/>
    <property type="evidence" value="ECO:0007669"/>
    <property type="project" value="UniProtKB-SubCell"/>
</dbReference>
<evidence type="ECO:0000256" key="2">
    <source>
        <dbReference type="ARBA" id="ARBA00022692"/>
    </source>
</evidence>
<evidence type="ECO:0000259" key="6">
    <source>
        <dbReference type="PROSITE" id="PS50929"/>
    </source>
</evidence>
<keyword evidence="3 5" id="KW-1133">Transmembrane helix</keyword>
<dbReference type="AlphaFoldDB" id="A0A6I3KYC5"/>
<dbReference type="GO" id="GO:0005524">
    <property type="term" value="F:ATP binding"/>
    <property type="evidence" value="ECO:0007669"/>
    <property type="project" value="InterPro"/>
</dbReference>
<feature type="domain" description="ABC transmembrane type-1" evidence="6">
    <location>
        <begin position="2"/>
        <end position="131"/>
    </location>
</feature>
<organism evidence="7 8">
    <name type="scientific">Nocardia aurantiaca</name>
    <dbReference type="NCBI Taxonomy" id="2675850"/>
    <lineage>
        <taxon>Bacteria</taxon>
        <taxon>Bacillati</taxon>
        <taxon>Actinomycetota</taxon>
        <taxon>Actinomycetes</taxon>
        <taxon>Mycobacteriales</taxon>
        <taxon>Nocardiaceae</taxon>
        <taxon>Nocardia</taxon>
    </lineage>
</organism>
<feature type="transmembrane region" description="Helical" evidence="5">
    <location>
        <begin position="35"/>
        <end position="53"/>
    </location>
</feature>
<dbReference type="Pfam" id="PF00664">
    <property type="entry name" value="ABC_membrane"/>
    <property type="match status" value="1"/>
</dbReference>
<dbReference type="EMBL" id="WMBB01000005">
    <property type="protein sequence ID" value="MTE13556.1"/>
    <property type="molecule type" value="Genomic_DNA"/>
</dbReference>
<comment type="subcellular location">
    <subcellularLocation>
        <location evidence="1">Cell membrane</location>
        <topology evidence="1">Multi-pass membrane protein</topology>
    </subcellularLocation>
</comment>
<evidence type="ECO:0000256" key="1">
    <source>
        <dbReference type="ARBA" id="ARBA00004651"/>
    </source>
</evidence>
<evidence type="ECO:0000256" key="5">
    <source>
        <dbReference type="SAM" id="Phobius"/>
    </source>
</evidence>
<evidence type="ECO:0000313" key="7">
    <source>
        <dbReference type="EMBL" id="MTE13556.1"/>
    </source>
</evidence>
<dbReference type="SUPFAM" id="SSF90123">
    <property type="entry name" value="ABC transporter transmembrane region"/>
    <property type="match status" value="1"/>
</dbReference>